<dbReference type="Proteomes" id="UP000029224">
    <property type="component" value="Unassembled WGS sequence"/>
</dbReference>
<sequence length="37" mass="4399">MLKHLRHKQVADFCKLEVSRFSNSKHQQDDFPAEISQ</sequence>
<gene>
    <name evidence="1" type="ORF">JCM19240_5334</name>
</gene>
<dbReference type="EMBL" id="BBMT01000001">
    <property type="protein sequence ID" value="GAL31903.1"/>
    <property type="molecule type" value="Genomic_DNA"/>
</dbReference>
<evidence type="ECO:0000313" key="2">
    <source>
        <dbReference type="Proteomes" id="UP000029224"/>
    </source>
</evidence>
<protein>
    <submittedName>
        <fullName evidence="1">Uncharacterized protein</fullName>
    </submittedName>
</protein>
<comment type="caution">
    <text evidence="1">The sequence shown here is derived from an EMBL/GenBank/DDBJ whole genome shotgun (WGS) entry which is preliminary data.</text>
</comment>
<organism evidence="1 2">
    <name type="scientific">Vibrio maritimus</name>
    <dbReference type="NCBI Taxonomy" id="990268"/>
    <lineage>
        <taxon>Bacteria</taxon>
        <taxon>Pseudomonadati</taxon>
        <taxon>Pseudomonadota</taxon>
        <taxon>Gammaproteobacteria</taxon>
        <taxon>Vibrionales</taxon>
        <taxon>Vibrionaceae</taxon>
        <taxon>Vibrio</taxon>
    </lineage>
</organism>
<reference evidence="1 2" key="2">
    <citation type="submission" date="2014-09" db="EMBL/GenBank/DDBJ databases">
        <authorList>
            <consortium name="NBRP consortium"/>
            <person name="Sawabe T."/>
            <person name="Meirelles P."/>
            <person name="Nakanishi M."/>
            <person name="Sayaka M."/>
            <person name="Hattori M."/>
            <person name="Ohkuma M."/>
        </authorList>
    </citation>
    <scope>NUCLEOTIDE SEQUENCE [LARGE SCALE GENOMIC DNA]</scope>
    <source>
        <strain evidence="1 2">JCM 19240</strain>
    </source>
</reference>
<name>A0A090SYC0_9VIBR</name>
<accession>A0A090SYC0</accession>
<proteinExistence type="predicted"/>
<reference evidence="1 2" key="1">
    <citation type="submission" date="2014-09" db="EMBL/GenBank/DDBJ databases">
        <title>Vibrio maritimus JCM 19240. (C210) whole genome shotgun sequence.</title>
        <authorList>
            <person name="Sawabe T."/>
            <person name="Meirelles P."/>
            <person name="Nakanishi M."/>
            <person name="Sayaka M."/>
            <person name="Hattori M."/>
            <person name="Ohkuma M."/>
        </authorList>
    </citation>
    <scope>NUCLEOTIDE SEQUENCE [LARGE SCALE GENOMIC DNA]</scope>
    <source>
        <strain evidence="1 2">JCM 19240</strain>
    </source>
</reference>
<evidence type="ECO:0000313" key="1">
    <source>
        <dbReference type="EMBL" id="GAL31903.1"/>
    </source>
</evidence>
<keyword evidence="2" id="KW-1185">Reference proteome</keyword>
<dbReference type="AlphaFoldDB" id="A0A090SYC0"/>